<keyword evidence="2" id="KW-0489">Methyltransferase</keyword>
<name>A0A6N7KYW4_9ACTN</name>
<reference evidence="2 3" key="1">
    <citation type="submission" date="2019-09" db="EMBL/GenBank/DDBJ databases">
        <title>Genome Sequences of Streptomyces kaniharaensis ATCC 21070.</title>
        <authorList>
            <person name="Zhu W."/>
            <person name="De Crecy-Lagard V."/>
            <person name="Richards N.G."/>
        </authorList>
    </citation>
    <scope>NUCLEOTIDE SEQUENCE [LARGE SCALE GENOMIC DNA]</scope>
    <source>
        <strain evidence="2 3">SF-557</strain>
    </source>
</reference>
<dbReference type="RefSeq" id="WP_153463836.1">
    <property type="nucleotide sequence ID" value="NZ_WBOF01000001.1"/>
</dbReference>
<dbReference type="SUPFAM" id="SSF53335">
    <property type="entry name" value="S-adenosyl-L-methionine-dependent methyltransferases"/>
    <property type="match status" value="1"/>
</dbReference>
<sequence>MMNDAMDSGNTRRVYDLAARDYEEIFFDDLSDAHWLDSFSSSLEAPSLILDVGCGPGNFSNYLGSRGHCPVGIDISFEMLSVGRQRRGVHHPMVQGTMERLPFRSGIFDGLLIAYSLLHIPKKNVQSVLQELRRVIKANGRSLLLLKEGDDERVIAASLVAGEFLVASMWRVPELQPLLELAGWNLISAEHGEPARQEEIQEPKLALTLIAA</sequence>
<evidence type="ECO:0000259" key="1">
    <source>
        <dbReference type="Pfam" id="PF13649"/>
    </source>
</evidence>
<accession>A0A6N7KYW4</accession>
<dbReference type="Gene3D" id="3.40.50.150">
    <property type="entry name" value="Vaccinia Virus protein VP39"/>
    <property type="match status" value="1"/>
</dbReference>
<dbReference type="PANTHER" id="PTHR43591:SF110">
    <property type="entry name" value="RHODANESE DOMAIN-CONTAINING PROTEIN"/>
    <property type="match status" value="1"/>
</dbReference>
<dbReference type="Pfam" id="PF13649">
    <property type="entry name" value="Methyltransf_25"/>
    <property type="match status" value="1"/>
</dbReference>
<feature type="domain" description="Methyltransferase" evidence="1">
    <location>
        <begin position="49"/>
        <end position="140"/>
    </location>
</feature>
<dbReference type="CDD" id="cd02440">
    <property type="entry name" value="AdoMet_MTases"/>
    <property type="match status" value="1"/>
</dbReference>
<dbReference type="GO" id="GO:0032259">
    <property type="term" value="P:methylation"/>
    <property type="evidence" value="ECO:0007669"/>
    <property type="project" value="UniProtKB-KW"/>
</dbReference>
<evidence type="ECO:0000313" key="2">
    <source>
        <dbReference type="EMBL" id="MQS14773.1"/>
    </source>
</evidence>
<comment type="caution">
    <text evidence="2">The sequence shown here is derived from an EMBL/GenBank/DDBJ whole genome shotgun (WGS) entry which is preliminary data.</text>
</comment>
<dbReference type="InterPro" id="IPR041698">
    <property type="entry name" value="Methyltransf_25"/>
</dbReference>
<dbReference type="AlphaFoldDB" id="A0A6N7KYW4"/>
<dbReference type="EMBL" id="WBOF01000001">
    <property type="protein sequence ID" value="MQS14773.1"/>
    <property type="molecule type" value="Genomic_DNA"/>
</dbReference>
<proteinExistence type="predicted"/>
<evidence type="ECO:0000313" key="3">
    <source>
        <dbReference type="Proteomes" id="UP000450000"/>
    </source>
</evidence>
<dbReference type="Proteomes" id="UP000450000">
    <property type="component" value="Unassembled WGS sequence"/>
</dbReference>
<keyword evidence="3" id="KW-1185">Reference proteome</keyword>
<dbReference type="GO" id="GO:0008168">
    <property type="term" value="F:methyltransferase activity"/>
    <property type="evidence" value="ECO:0007669"/>
    <property type="project" value="UniProtKB-KW"/>
</dbReference>
<organism evidence="2 3">
    <name type="scientific">Streptomyces kaniharaensis</name>
    <dbReference type="NCBI Taxonomy" id="212423"/>
    <lineage>
        <taxon>Bacteria</taxon>
        <taxon>Bacillati</taxon>
        <taxon>Actinomycetota</taxon>
        <taxon>Actinomycetes</taxon>
        <taxon>Kitasatosporales</taxon>
        <taxon>Streptomycetaceae</taxon>
        <taxon>Streptomyces</taxon>
    </lineage>
</organism>
<protein>
    <submittedName>
        <fullName evidence="2">Class I SAM-dependent methyltransferase</fullName>
    </submittedName>
</protein>
<keyword evidence="2" id="KW-0808">Transferase</keyword>
<dbReference type="PANTHER" id="PTHR43591">
    <property type="entry name" value="METHYLTRANSFERASE"/>
    <property type="match status" value="1"/>
</dbReference>
<dbReference type="OrthoDB" id="3506153at2"/>
<gene>
    <name evidence="2" type="ORF">F7Q99_21540</name>
</gene>
<dbReference type="InterPro" id="IPR029063">
    <property type="entry name" value="SAM-dependent_MTases_sf"/>
</dbReference>